<evidence type="ECO:0000313" key="2">
    <source>
        <dbReference type="EMBL" id="SVC30446.1"/>
    </source>
</evidence>
<protein>
    <recommendedName>
        <fullName evidence="3">Oxidoreductase</fullName>
    </recommendedName>
</protein>
<dbReference type="InterPro" id="IPR036291">
    <property type="entry name" value="NAD(P)-bd_dom_sf"/>
</dbReference>
<dbReference type="GO" id="GO:0016616">
    <property type="term" value="F:oxidoreductase activity, acting on the CH-OH group of donors, NAD or NADP as acceptor"/>
    <property type="evidence" value="ECO:0007669"/>
    <property type="project" value="TreeGrafter"/>
</dbReference>
<dbReference type="Pfam" id="PF00106">
    <property type="entry name" value="adh_short"/>
    <property type="match status" value="1"/>
</dbReference>
<reference evidence="2" key="1">
    <citation type="submission" date="2018-05" db="EMBL/GenBank/DDBJ databases">
        <authorList>
            <person name="Lanie J.A."/>
            <person name="Ng W.-L."/>
            <person name="Kazmierczak K.M."/>
            <person name="Andrzejewski T.M."/>
            <person name="Davidsen T.M."/>
            <person name="Wayne K.J."/>
            <person name="Tettelin H."/>
            <person name="Glass J.I."/>
            <person name="Rusch D."/>
            <person name="Podicherti R."/>
            <person name="Tsui H.-C.T."/>
            <person name="Winkler M.E."/>
        </authorList>
    </citation>
    <scope>NUCLEOTIDE SEQUENCE</scope>
</reference>
<dbReference type="FunFam" id="3.40.50.720:FF:000084">
    <property type="entry name" value="Short-chain dehydrogenase reductase"/>
    <property type="match status" value="1"/>
</dbReference>
<evidence type="ECO:0000256" key="1">
    <source>
        <dbReference type="ARBA" id="ARBA00006484"/>
    </source>
</evidence>
<name>A0A382L111_9ZZZZ</name>
<dbReference type="EMBL" id="UINC01084113">
    <property type="protein sequence ID" value="SVC30446.1"/>
    <property type="molecule type" value="Genomic_DNA"/>
</dbReference>
<proteinExistence type="inferred from homology"/>
<dbReference type="InterPro" id="IPR002347">
    <property type="entry name" value="SDR_fam"/>
</dbReference>
<evidence type="ECO:0008006" key="3">
    <source>
        <dbReference type="Google" id="ProtNLM"/>
    </source>
</evidence>
<dbReference type="PROSITE" id="PS00061">
    <property type="entry name" value="ADH_SHORT"/>
    <property type="match status" value="1"/>
</dbReference>
<dbReference type="PRINTS" id="PR00080">
    <property type="entry name" value="SDRFAMILY"/>
</dbReference>
<dbReference type="SUPFAM" id="SSF51735">
    <property type="entry name" value="NAD(P)-binding Rossmann-fold domains"/>
    <property type="match status" value="1"/>
</dbReference>
<dbReference type="PANTHER" id="PTHR42760">
    <property type="entry name" value="SHORT-CHAIN DEHYDROGENASES/REDUCTASES FAMILY MEMBER"/>
    <property type="match status" value="1"/>
</dbReference>
<feature type="non-terminal residue" evidence="2">
    <location>
        <position position="220"/>
    </location>
</feature>
<organism evidence="2">
    <name type="scientific">marine metagenome</name>
    <dbReference type="NCBI Taxonomy" id="408172"/>
    <lineage>
        <taxon>unclassified sequences</taxon>
        <taxon>metagenomes</taxon>
        <taxon>ecological metagenomes</taxon>
    </lineage>
</organism>
<accession>A0A382L111</accession>
<dbReference type="InterPro" id="IPR020904">
    <property type="entry name" value="Sc_DH/Rdtase_CS"/>
</dbReference>
<gene>
    <name evidence="2" type="ORF">METZ01_LOCUS283300</name>
</gene>
<dbReference type="Gene3D" id="3.40.50.720">
    <property type="entry name" value="NAD(P)-binding Rossmann-like Domain"/>
    <property type="match status" value="1"/>
</dbReference>
<comment type="similarity">
    <text evidence="1">Belongs to the short-chain dehydrogenases/reductases (SDR) family.</text>
</comment>
<sequence>MITADLSKKRSLVTGGASGIGLATTELFARCGAKVAMNDLSGNPNLEREVQRLQEDGLDVIAAPGNVGDAEDCKRMVTQAIADLGGLDHLINNAGTPGTKSPIPLSDLEAVDEELWGRIMDVNLLGAYLCARTAAKALKDGGGAIVNTASQAGLTGMGSSLAYAVSKAGLINLTRSLARGLAPEVRVNCIAPGMVDSPWECRFPGYDSPDRGEIVPLKMV</sequence>
<dbReference type="CDD" id="cd05233">
    <property type="entry name" value="SDR_c"/>
    <property type="match status" value="1"/>
</dbReference>
<dbReference type="AlphaFoldDB" id="A0A382L111"/>
<dbReference type="PRINTS" id="PR00081">
    <property type="entry name" value="GDHRDH"/>
</dbReference>